<dbReference type="GO" id="GO:0004315">
    <property type="term" value="F:3-oxoacyl-[acyl-carrier-protein] synthase activity"/>
    <property type="evidence" value="ECO:0007669"/>
    <property type="project" value="InterPro"/>
</dbReference>
<organism evidence="5 6">
    <name type="scientific">Paraburkholderia sartisoli</name>
    <dbReference type="NCBI Taxonomy" id="83784"/>
    <lineage>
        <taxon>Bacteria</taxon>
        <taxon>Pseudomonadati</taxon>
        <taxon>Pseudomonadota</taxon>
        <taxon>Betaproteobacteria</taxon>
        <taxon>Burkholderiales</taxon>
        <taxon>Burkholderiaceae</taxon>
        <taxon>Paraburkholderia</taxon>
    </lineage>
</organism>
<keyword evidence="6" id="KW-1185">Reference proteome</keyword>
<protein>
    <submittedName>
        <fullName evidence="5">3-oxoacyl-[acyl-carrier-protein] synthase III</fullName>
    </submittedName>
</protein>
<dbReference type="RefSeq" id="WP_090531892.1">
    <property type="nucleotide sequence ID" value="NZ_FNRQ01000002.1"/>
</dbReference>
<accession>A0A1H4CK96</accession>
<keyword evidence="1" id="KW-0808">Transferase</keyword>
<dbReference type="SUPFAM" id="SSF53901">
    <property type="entry name" value="Thiolase-like"/>
    <property type="match status" value="1"/>
</dbReference>
<evidence type="ECO:0000259" key="3">
    <source>
        <dbReference type="Pfam" id="PF08541"/>
    </source>
</evidence>
<dbReference type="Pfam" id="PF08541">
    <property type="entry name" value="ACP_syn_III_C"/>
    <property type="match status" value="1"/>
</dbReference>
<dbReference type="EMBL" id="FNRQ01000002">
    <property type="protein sequence ID" value="SEA60743.1"/>
    <property type="molecule type" value="Genomic_DNA"/>
</dbReference>
<dbReference type="OrthoDB" id="2636646at2"/>
<dbReference type="GO" id="GO:0006633">
    <property type="term" value="P:fatty acid biosynthetic process"/>
    <property type="evidence" value="ECO:0007669"/>
    <property type="project" value="InterPro"/>
</dbReference>
<keyword evidence="2" id="KW-0012">Acyltransferase</keyword>
<dbReference type="PANTHER" id="PTHR34069:SF2">
    <property type="entry name" value="BETA-KETOACYL-[ACYL-CARRIER-PROTEIN] SYNTHASE III"/>
    <property type="match status" value="1"/>
</dbReference>
<proteinExistence type="predicted"/>
<evidence type="ECO:0000313" key="6">
    <source>
        <dbReference type="Proteomes" id="UP000198638"/>
    </source>
</evidence>
<reference evidence="6" key="1">
    <citation type="submission" date="2016-10" db="EMBL/GenBank/DDBJ databases">
        <authorList>
            <person name="Varghese N."/>
            <person name="Submissions S."/>
        </authorList>
    </citation>
    <scope>NUCLEOTIDE SEQUENCE [LARGE SCALE GENOMIC DNA]</scope>
    <source>
        <strain evidence="6">LMG 24000</strain>
    </source>
</reference>
<sequence>MNSTIGITHIAFHLPPHVDDVRSWGNRTGQDASTVMHLERAGMRYYRTADGQTAIGLATSAIQRLVLASGVAPHALDCLVYVHTLQGSVAPPPMSLPGLLCDRFGFSNAEAFSFAQQHCASALGALRVIRAMFMARPHMKRVLLVGADVMPLESERLMQAEGILSDGAFATLIERGATVNRLLAIATHASGQGWRGVLANDEPRLAAQYFFTARSLIRQITHQAHYTLDDIQRILPHHLDLPAWQRLLDSLELPRERLFAENFARIGHVTVSDAFINLADCDGLIPGRPFLLFARGVGGFSAAALLSR</sequence>
<feature type="domain" description="Beta-ketoacyl-[acyl-carrier-protein] synthase III C-terminal" evidence="3">
    <location>
        <begin position="222"/>
        <end position="306"/>
    </location>
</feature>
<dbReference type="InterPro" id="IPR013747">
    <property type="entry name" value="ACP_syn_III_C"/>
</dbReference>
<evidence type="ECO:0000256" key="2">
    <source>
        <dbReference type="ARBA" id="ARBA00023315"/>
    </source>
</evidence>
<dbReference type="GO" id="GO:0044550">
    <property type="term" value="P:secondary metabolite biosynthetic process"/>
    <property type="evidence" value="ECO:0007669"/>
    <property type="project" value="TreeGrafter"/>
</dbReference>
<dbReference type="Gene3D" id="3.40.47.10">
    <property type="match status" value="2"/>
</dbReference>
<evidence type="ECO:0000313" key="5">
    <source>
        <dbReference type="EMBL" id="SEA60743.1"/>
    </source>
</evidence>
<gene>
    <name evidence="5" type="ORF">SAMN05192564_102350</name>
</gene>
<feature type="domain" description="Beta-ketoacyl-[acyl-carrier-protein] synthase III N-terminal" evidence="4">
    <location>
        <begin position="116"/>
        <end position="191"/>
    </location>
</feature>
<dbReference type="InterPro" id="IPR013751">
    <property type="entry name" value="ACP_syn_III_N"/>
</dbReference>
<dbReference type="AlphaFoldDB" id="A0A1H4CK96"/>
<dbReference type="InterPro" id="IPR016039">
    <property type="entry name" value="Thiolase-like"/>
</dbReference>
<evidence type="ECO:0000259" key="4">
    <source>
        <dbReference type="Pfam" id="PF08545"/>
    </source>
</evidence>
<dbReference type="Pfam" id="PF08545">
    <property type="entry name" value="ACP_syn_III"/>
    <property type="match status" value="1"/>
</dbReference>
<dbReference type="PANTHER" id="PTHR34069">
    <property type="entry name" value="3-OXOACYL-[ACYL-CARRIER-PROTEIN] SYNTHASE 3"/>
    <property type="match status" value="1"/>
</dbReference>
<dbReference type="STRING" id="83784.SAMN05192564_102350"/>
<name>A0A1H4CK96_9BURK</name>
<dbReference type="Proteomes" id="UP000198638">
    <property type="component" value="Unassembled WGS sequence"/>
</dbReference>
<evidence type="ECO:0000256" key="1">
    <source>
        <dbReference type="ARBA" id="ARBA00022679"/>
    </source>
</evidence>